<proteinExistence type="predicted"/>
<organism evidence="1 2">
    <name type="scientific">Opisthorchis viverrini</name>
    <name type="common">Southeast Asian liver fluke</name>
    <dbReference type="NCBI Taxonomy" id="6198"/>
    <lineage>
        <taxon>Eukaryota</taxon>
        <taxon>Metazoa</taxon>
        <taxon>Spiralia</taxon>
        <taxon>Lophotrochozoa</taxon>
        <taxon>Platyhelminthes</taxon>
        <taxon>Trematoda</taxon>
        <taxon>Digenea</taxon>
        <taxon>Opisthorchiida</taxon>
        <taxon>Opisthorchiata</taxon>
        <taxon>Opisthorchiidae</taxon>
        <taxon>Opisthorchis</taxon>
    </lineage>
</organism>
<feature type="non-terminal residue" evidence="1">
    <location>
        <position position="107"/>
    </location>
</feature>
<gene>
    <name evidence="1" type="ORF">T265_14796</name>
</gene>
<sequence>MPSSATRPTTILAVLHSVLVPTDIQTFRRVARVLCLVVGLFAELESWIANASSPIEVTYSAGHSPTQPCTDDVTSIGDETFAIQLSSSTNRPITNCVNVSRNSLWKT</sequence>
<name>A0A074Z6N2_OPIVI</name>
<dbReference type="KEGG" id="ovi:T265_14796"/>
<dbReference type="AlphaFoldDB" id="A0A074Z6N2"/>
<accession>A0A074Z6N2</accession>
<dbReference type="CTD" id="20328962"/>
<reference evidence="1 2" key="1">
    <citation type="submission" date="2013-11" db="EMBL/GenBank/DDBJ databases">
        <title>Opisthorchis viverrini - life in the bile duct.</title>
        <authorList>
            <person name="Young N.D."/>
            <person name="Nagarajan N."/>
            <person name="Lin S.J."/>
            <person name="Korhonen P.K."/>
            <person name="Jex A.R."/>
            <person name="Hall R.S."/>
            <person name="Safavi-Hemami H."/>
            <person name="Kaewkong W."/>
            <person name="Bertrand D."/>
            <person name="Gao S."/>
            <person name="Seet Q."/>
            <person name="Wongkham S."/>
            <person name="Teh B.T."/>
            <person name="Wongkham C."/>
            <person name="Intapan P.M."/>
            <person name="Maleewong W."/>
            <person name="Yang X."/>
            <person name="Hu M."/>
            <person name="Wang Z."/>
            <person name="Hofmann A."/>
            <person name="Sternberg P.W."/>
            <person name="Tan P."/>
            <person name="Wang J."/>
            <person name="Gasser R.B."/>
        </authorList>
    </citation>
    <scope>NUCLEOTIDE SEQUENCE [LARGE SCALE GENOMIC DNA]</scope>
</reference>
<evidence type="ECO:0000313" key="1">
    <source>
        <dbReference type="EMBL" id="KER22718.1"/>
    </source>
</evidence>
<keyword evidence="2" id="KW-1185">Reference proteome</keyword>
<evidence type="ECO:0000313" key="2">
    <source>
        <dbReference type="Proteomes" id="UP000054324"/>
    </source>
</evidence>
<dbReference type="Proteomes" id="UP000054324">
    <property type="component" value="Unassembled WGS sequence"/>
</dbReference>
<protein>
    <submittedName>
        <fullName evidence="1">Uncharacterized protein</fullName>
    </submittedName>
</protein>
<dbReference type="GeneID" id="20328962"/>
<dbReference type="EMBL" id="KL596883">
    <property type="protein sequence ID" value="KER22718.1"/>
    <property type="molecule type" value="Genomic_DNA"/>
</dbReference>
<dbReference type="RefSeq" id="XP_009173541.1">
    <property type="nucleotide sequence ID" value="XM_009175277.1"/>
</dbReference>